<proteinExistence type="predicted"/>
<organism evidence="1 2">
    <name type="scientific">Pseudomonas fluorescens</name>
    <dbReference type="NCBI Taxonomy" id="294"/>
    <lineage>
        <taxon>Bacteria</taxon>
        <taxon>Pseudomonadati</taxon>
        <taxon>Pseudomonadota</taxon>
        <taxon>Gammaproteobacteria</taxon>
        <taxon>Pseudomonadales</taxon>
        <taxon>Pseudomonadaceae</taxon>
        <taxon>Pseudomonas</taxon>
    </lineage>
</organism>
<gene>
    <name evidence="1" type="ORF">PS645_03807</name>
</gene>
<dbReference type="AlphaFoldDB" id="A0A5E6V219"/>
<dbReference type="Proteomes" id="UP000325607">
    <property type="component" value="Unassembled WGS sequence"/>
</dbReference>
<name>A0A5E6V219_PSEFL</name>
<protein>
    <submittedName>
        <fullName evidence="1">Uncharacterized protein</fullName>
    </submittedName>
</protein>
<accession>A0A5E6V219</accession>
<evidence type="ECO:0000313" key="2">
    <source>
        <dbReference type="Proteomes" id="UP000325607"/>
    </source>
</evidence>
<sequence length="31" mass="3439">MNLSHCPVIVDSQTVFSPFIVSQDFLNLSPC</sequence>
<dbReference type="EMBL" id="CABVGX010000033">
    <property type="protein sequence ID" value="VVN11358.1"/>
    <property type="molecule type" value="Genomic_DNA"/>
</dbReference>
<evidence type="ECO:0000313" key="1">
    <source>
        <dbReference type="EMBL" id="VVN11358.1"/>
    </source>
</evidence>
<reference evidence="1 2" key="1">
    <citation type="submission" date="2019-09" db="EMBL/GenBank/DDBJ databases">
        <authorList>
            <person name="Chandra G."/>
            <person name="Truman W A."/>
        </authorList>
    </citation>
    <scope>NUCLEOTIDE SEQUENCE [LARGE SCALE GENOMIC DNA]</scope>
    <source>
        <strain evidence="1">PS645</strain>
    </source>
</reference>